<name>A0A0F9Y395_9ZZZZ</name>
<evidence type="ECO:0000256" key="1">
    <source>
        <dbReference type="ARBA" id="ARBA00007884"/>
    </source>
</evidence>
<dbReference type="PANTHER" id="PTHR13194:SF19">
    <property type="entry name" value="NAD(P)-BINDING ROSSMANN-FOLD SUPERFAMILY PROTEIN"/>
    <property type="match status" value="1"/>
</dbReference>
<dbReference type="InterPro" id="IPR008979">
    <property type="entry name" value="Galactose-bd-like_sf"/>
</dbReference>
<dbReference type="SUPFAM" id="SSF49785">
    <property type="entry name" value="Galactose-binding domain-like"/>
    <property type="match status" value="1"/>
</dbReference>
<dbReference type="InterPro" id="IPR039131">
    <property type="entry name" value="NDUFAF1"/>
</dbReference>
<evidence type="ECO:0000259" key="2">
    <source>
        <dbReference type="Pfam" id="PF08547"/>
    </source>
</evidence>
<dbReference type="EMBL" id="LAZR01000048">
    <property type="protein sequence ID" value="KKN99193.1"/>
    <property type="molecule type" value="Genomic_DNA"/>
</dbReference>
<protein>
    <recommendedName>
        <fullName evidence="2">NADH:ubiquinone oxidoreductase intermediate-associated protein 30 domain-containing protein</fullName>
    </recommendedName>
</protein>
<accession>A0A0F9Y395</accession>
<dbReference type="AlphaFoldDB" id="A0A0F9Y395"/>
<evidence type="ECO:0000313" key="3">
    <source>
        <dbReference type="EMBL" id="KKN99193.1"/>
    </source>
</evidence>
<feature type="domain" description="NADH:ubiquinone oxidoreductase intermediate-associated protein 30" evidence="2">
    <location>
        <begin position="12"/>
        <end position="165"/>
    </location>
</feature>
<comment type="caution">
    <text evidence="3">The sequence shown here is derived from an EMBL/GenBank/DDBJ whole genome shotgun (WGS) entry which is preliminary data.</text>
</comment>
<dbReference type="PANTHER" id="PTHR13194">
    <property type="entry name" value="COMPLEX I INTERMEDIATE-ASSOCIATED PROTEIN 30"/>
    <property type="match status" value="1"/>
</dbReference>
<sequence length="171" mass="19150">MNTEPYEPLTLMDFSDPCSITAWHPVNDSVMGGESRSSPQIVDGRLIFAGRIALTNNSGFASIRARKQHHDLSAADSVLLRVRGDGRPYQFRLYTNAHYQGSRIAYATTFETIENTWLELRLHFSQLQATVRGRKLSGPAFDPAGVEEMGFLLADKREGSFLLCVDWIKAI</sequence>
<dbReference type="InterPro" id="IPR013857">
    <property type="entry name" value="NADH-UbQ_OxRdtase-assoc_prot30"/>
</dbReference>
<organism evidence="3">
    <name type="scientific">marine sediment metagenome</name>
    <dbReference type="NCBI Taxonomy" id="412755"/>
    <lineage>
        <taxon>unclassified sequences</taxon>
        <taxon>metagenomes</taxon>
        <taxon>ecological metagenomes</taxon>
    </lineage>
</organism>
<reference evidence="3" key="1">
    <citation type="journal article" date="2015" name="Nature">
        <title>Complex archaea that bridge the gap between prokaryotes and eukaryotes.</title>
        <authorList>
            <person name="Spang A."/>
            <person name="Saw J.H."/>
            <person name="Jorgensen S.L."/>
            <person name="Zaremba-Niedzwiedzka K."/>
            <person name="Martijn J."/>
            <person name="Lind A.E."/>
            <person name="van Eijk R."/>
            <person name="Schleper C."/>
            <person name="Guy L."/>
            <person name="Ettema T.J."/>
        </authorList>
    </citation>
    <scope>NUCLEOTIDE SEQUENCE</scope>
</reference>
<comment type="similarity">
    <text evidence="1">Belongs to the CIA30 family.</text>
</comment>
<dbReference type="Pfam" id="PF08547">
    <property type="entry name" value="CIA30"/>
    <property type="match status" value="1"/>
</dbReference>
<gene>
    <name evidence="3" type="ORF">LCGC14_0139860</name>
</gene>
<proteinExistence type="inferred from homology"/>